<comment type="caution">
    <text evidence="1">The sequence shown here is derived from an EMBL/GenBank/DDBJ whole genome shotgun (WGS) entry which is preliminary data.</text>
</comment>
<evidence type="ECO:0000313" key="1">
    <source>
        <dbReference type="EMBL" id="KAI9907395.1"/>
    </source>
</evidence>
<keyword evidence="2" id="KW-1185">Reference proteome</keyword>
<proteinExistence type="predicted"/>
<dbReference type="Proteomes" id="UP001163321">
    <property type="component" value="Chromosome 8"/>
</dbReference>
<name>A0ACC0VM36_9STRA</name>
<reference evidence="1 2" key="1">
    <citation type="journal article" date="2022" name="bioRxiv">
        <title>The genome of the oomycete Peronosclerospora sorghi, a cosmopolitan pathogen of maize and sorghum, is inflated with dispersed pseudogenes.</title>
        <authorList>
            <person name="Fletcher K."/>
            <person name="Martin F."/>
            <person name="Isakeit T."/>
            <person name="Cavanaugh K."/>
            <person name="Magill C."/>
            <person name="Michelmore R."/>
        </authorList>
    </citation>
    <scope>NUCLEOTIDE SEQUENCE [LARGE SCALE GENOMIC DNA]</scope>
    <source>
        <strain evidence="1">P6</strain>
    </source>
</reference>
<dbReference type="EMBL" id="CM047587">
    <property type="protein sequence ID" value="KAI9907395.1"/>
    <property type="molecule type" value="Genomic_DNA"/>
</dbReference>
<protein>
    <submittedName>
        <fullName evidence="1">Uncharacterized protein</fullName>
    </submittedName>
</protein>
<gene>
    <name evidence="1" type="ORF">PsorP6_003620</name>
</gene>
<evidence type="ECO:0000313" key="2">
    <source>
        <dbReference type="Proteomes" id="UP001163321"/>
    </source>
</evidence>
<sequence length="103" mass="11569">MPKFAPYVTQLLSIRGLVAFGELEHCLEKQNRVDFGLPVVGTRQKKIAIPYRSADVPSERSEFSNPDVCIVLTLLGYYHSGLPKGEVKSTFKMLLRLSLSEQD</sequence>
<organism evidence="1 2">
    <name type="scientific">Peronosclerospora sorghi</name>
    <dbReference type="NCBI Taxonomy" id="230839"/>
    <lineage>
        <taxon>Eukaryota</taxon>
        <taxon>Sar</taxon>
        <taxon>Stramenopiles</taxon>
        <taxon>Oomycota</taxon>
        <taxon>Peronosporomycetes</taxon>
        <taxon>Peronosporales</taxon>
        <taxon>Peronosporaceae</taxon>
        <taxon>Peronosclerospora</taxon>
    </lineage>
</organism>
<accession>A0ACC0VM36</accession>